<dbReference type="InterPro" id="IPR035965">
    <property type="entry name" value="PAS-like_dom_sf"/>
</dbReference>
<proteinExistence type="predicted"/>
<evidence type="ECO:0000256" key="2">
    <source>
        <dbReference type="ARBA" id="ARBA00012438"/>
    </source>
</evidence>
<evidence type="ECO:0000256" key="1">
    <source>
        <dbReference type="ARBA" id="ARBA00000085"/>
    </source>
</evidence>
<keyword evidence="7" id="KW-0067">ATP-binding</keyword>
<dbReference type="InterPro" id="IPR000014">
    <property type="entry name" value="PAS"/>
</dbReference>
<comment type="caution">
    <text evidence="11">The sequence shown here is derived from an EMBL/GenBank/DDBJ whole genome shotgun (WGS) entry which is preliminary data.</text>
</comment>
<dbReference type="InterPro" id="IPR036890">
    <property type="entry name" value="HATPase_C_sf"/>
</dbReference>
<gene>
    <name evidence="11" type="ORF">LZZ85_12690</name>
</gene>
<evidence type="ECO:0000256" key="5">
    <source>
        <dbReference type="ARBA" id="ARBA00022741"/>
    </source>
</evidence>
<reference evidence="11" key="1">
    <citation type="submission" date="2022-01" db="EMBL/GenBank/DDBJ databases">
        <authorList>
            <person name="Jo J.-H."/>
            <person name="Im W.-T."/>
        </authorList>
    </citation>
    <scope>NUCLEOTIDE SEQUENCE</scope>
    <source>
        <strain evidence="11">NA20</strain>
    </source>
</reference>
<evidence type="ECO:0000256" key="7">
    <source>
        <dbReference type="ARBA" id="ARBA00022840"/>
    </source>
</evidence>
<evidence type="ECO:0000313" key="12">
    <source>
        <dbReference type="Proteomes" id="UP001165367"/>
    </source>
</evidence>
<keyword evidence="6" id="KW-0418">Kinase</keyword>
<dbReference type="SUPFAM" id="SSF55874">
    <property type="entry name" value="ATPase domain of HSP90 chaperone/DNA topoisomerase II/histidine kinase"/>
    <property type="match status" value="1"/>
</dbReference>
<name>A0ABS9KS59_9BACT</name>
<dbReference type="InterPro" id="IPR013655">
    <property type="entry name" value="PAS_fold_3"/>
</dbReference>
<comment type="catalytic activity">
    <reaction evidence="1">
        <text>ATP + protein L-histidine = ADP + protein N-phospho-L-histidine.</text>
        <dbReference type="EC" id="2.7.13.3"/>
    </reaction>
</comment>
<dbReference type="SUPFAM" id="SSF55785">
    <property type="entry name" value="PYP-like sensor domain (PAS domain)"/>
    <property type="match status" value="1"/>
</dbReference>
<dbReference type="Gene3D" id="3.30.565.10">
    <property type="entry name" value="Histidine kinase-like ATPase, C-terminal domain"/>
    <property type="match status" value="1"/>
</dbReference>
<dbReference type="PANTHER" id="PTHR24421:SF10">
    <property type="entry name" value="NITRATE_NITRITE SENSOR PROTEIN NARQ"/>
    <property type="match status" value="1"/>
</dbReference>
<dbReference type="EMBL" id="JAKLTR010000007">
    <property type="protein sequence ID" value="MCG2615149.1"/>
    <property type="molecule type" value="Genomic_DNA"/>
</dbReference>
<evidence type="ECO:0000259" key="9">
    <source>
        <dbReference type="Pfam" id="PF07730"/>
    </source>
</evidence>
<dbReference type="Pfam" id="PF08447">
    <property type="entry name" value="PAS_3"/>
    <property type="match status" value="1"/>
</dbReference>
<dbReference type="Gene3D" id="1.20.5.1930">
    <property type="match status" value="1"/>
</dbReference>
<evidence type="ECO:0000256" key="4">
    <source>
        <dbReference type="ARBA" id="ARBA00022679"/>
    </source>
</evidence>
<keyword evidence="5" id="KW-0547">Nucleotide-binding</keyword>
<evidence type="ECO:0000313" key="11">
    <source>
        <dbReference type="EMBL" id="MCG2615149.1"/>
    </source>
</evidence>
<feature type="domain" description="Signal transduction histidine kinase subgroup 3 dimerisation and phosphoacceptor" evidence="9">
    <location>
        <begin position="202"/>
        <end position="260"/>
    </location>
</feature>
<evidence type="ECO:0000256" key="8">
    <source>
        <dbReference type="ARBA" id="ARBA00023012"/>
    </source>
</evidence>
<sequence>MRKGCKDNDITGNNQLNQLYRACTDGHGIDKENSTNMFFENPDQYQFFRNSLEHYTLLANFSRDCLWEKDLSGNKINWIDGGHKRVFGYQIENQLICEHWWEAMIHPDERNLVLARLSVAISEPDTTMWEQEYRFRNSAGVFIPVHNRACIIRNAEKKAVKLIGITQDISNRLLKHQQRLDWLLMNQRKTEQEILAFRDGENERIGRELFDNIGQALIASRMHLDMAVTSKTQRRENATRALQYVKEVITEIRLLANGLLKPHFSSVGIFETLRGFIAEVSLSQKMHIRFSVFSVLPEELNEQLQETLYRIIQEQLINMIDRSATRASISIGKKNKHLILVISDDGRKKHTSREKKAVLTTIKSRAELAQGSVSSVSHRKGEYMITVNFPLTRVRHTTARTRKIKKEPVPALLKPAS</sequence>
<feature type="domain" description="PAS fold-3" evidence="10">
    <location>
        <begin position="79"/>
        <end position="165"/>
    </location>
</feature>
<dbReference type="EC" id="2.7.13.3" evidence="2"/>
<keyword evidence="4" id="KW-0808">Transferase</keyword>
<organism evidence="11 12">
    <name type="scientific">Terrimonas ginsenosidimutans</name>
    <dbReference type="NCBI Taxonomy" id="2908004"/>
    <lineage>
        <taxon>Bacteria</taxon>
        <taxon>Pseudomonadati</taxon>
        <taxon>Bacteroidota</taxon>
        <taxon>Chitinophagia</taxon>
        <taxon>Chitinophagales</taxon>
        <taxon>Chitinophagaceae</taxon>
        <taxon>Terrimonas</taxon>
    </lineage>
</organism>
<dbReference type="InterPro" id="IPR050482">
    <property type="entry name" value="Sensor_HK_TwoCompSys"/>
</dbReference>
<dbReference type="InterPro" id="IPR011712">
    <property type="entry name" value="Sig_transdc_His_kin_sub3_dim/P"/>
</dbReference>
<dbReference type="Gene3D" id="3.30.450.20">
    <property type="entry name" value="PAS domain"/>
    <property type="match status" value="1"/>
</dbReference>
<evidence type="ECO:0000256" key="3">
    <source>
        <dbReference type="ARBA" id="ARBA00022553"/>
    </source>
</evidence>
<dbReference type="PANTHER" id="PTHR24421">
    <property type="entry name" value="NITRATE/NITRITE SENSOR PROTEIN NARX-RELATED"/>
    <property type="match status" value="1"/>
</dbReference>
<dbReference type="RefSeq" id="WP_237872232.1">
    <property type="nucleotide sequence ID" value="NZ_JAKLTR010000007.1"/>
</dbReference>
<keyword evidence="8" id="KW-0902">Two-component regulatory system</keyword>
<dbReference type="Pfam" id="PF07730">
    <property type="entry name" value="HisKA_3"/>
    <property type="match status" value="1"/>
</dbReference>
<protein>
    <recommendedName>
        <fullName evidence="2">histidine kinase</fullName>
        <ecNumber evidence="2">2.7.13.3</ecNumber>
    </recommendedName>
</protein>
<accession>A0ABS9KS59</accession>
<keyword evidence="12" id="KW-1185">Reference proteome</keyword>
<keyword evidence="3" id="KW-0597">Phosphoprotein</keyword>
<dbReference type="NCBIfam" id="TIGR00229">
    <property type="entry name" value="sensory_box"/>
    <property type="match status" value="1"/>
</dbReference>
<evidence type="ECO:0000256" key="6">
    <source>
        <dbReference type="ARBA" id="ARBA00022777"/>
    </source>
</evidence>
<dbReference type="Proteomes" id="UP001165367">
    <property type="component" value="Unassembled WGS sequence"/>
</dbReference>
<evidence type="ECO:0000259" key="10">
    <source>
        <dbReference type="Pfam" id="PF08447"/>
    </source>
</evidence>